<keyword evidence="4" id="KW-0963">Cytoplasm</keyword>
<dbReference type="AlphaFoldDB" id="A0A1N6CUK9"/>
<name>A0A1N6CUK9_9GAMM</name>
<dbReference type="Pfam" id="PF04381">
    <property type="entry name" value="RdgC"/>
    <property type="match status" value="1"/>
</dbReference>
<reference evidence="6 7" key="1">
    <citation type="submission" date="2016-11" db="EMBL/GenBank/DDBJ databases">
        <authorList>
            <person name="Jaros S."/>
            <person name="Januszkiewicz K."/>
            <person name="Wedrychowicz H."/>
        </authorList>
    </citation>
    <scope>NUCLEOTIDE SEQUENCE [LARGE SCALE GENOMIC DNA]</scope>
    <source>
        <strain evidence="6 7">ACAM 239</strain>
    </source>
</reference>
<proteinExistence type="inferred from homology"/>
<evidence type="ECO:0000256" key="4">
    <source>
        <dbReference type="ARBA" id="ARBA00022490"/>
    </source>
</evidence>
<evidence type="ECO:0000313" key="7">
    <source>
        <dbReference type="Proteomes" id="UP000185024"/>
    </source>
</evidence>
<keyword evidence="5" id="KW-0233">DNA recombination</keyword>
<evidence type="ECO:0000256" key="2">
    <source>
        <dbReference type="ARBA" id="ARBA00008657"/>
    </source>
</evidence>
<sequence>MTLIKNAIVLKALLPDVALLRQQLEAAENGEIAETEFRRDAFVPAAAGEMVAEFPSGFALCLRCQEKIVPSGTINEAVFNRATEIEQERGEPLTHEEHEALYADVAVEIYKKAFVKTRYVQAFYHIESEFLFINTASTGDVDRFMGALVKVAGKVQTVTIHISGVKNGVTTRLKRLIAAGSASEDLPFGRLETDDMARLRRKLALGEPVEVVTYKGTWLASNEELLHQLKEGFEVEEIGLTFPPAAMSFRLTHQFRFKGIGFASVELEDYDGDDGAHDWRMNAMREVEGMVGVVRELCELMDYEQPVLEAVADDDAEQEPKA</sequence>
<evidence type="ECO:0000256" key="1">
    <source>
        <dbReference type="ARBA" id="ARBA00004453"/>
    </source>
</evidence>
<dbReference type="RefSeq" id="WP_074210837.1">
    <property type="nucleotide sequence ID" value="NZ_BJOI01000012.1"/>
</dbReference>
<organism evidence="6 7">
    <name type="scientific">Vreelandella aquamarina</name>
    <dbReference type="NCBI Taxonomy" id="77097"/>
    <lineage>
        <taxon>Bacteria</taxon>
        <taxon>Pseudomonadati</taxon>
        <taxon>Pseudomonadota</taxon>
        <taxon>Gammaproteobacteria</taxon>
        <taxon>Oceanospirillales</taxon>
        <taxon>Halomonadaceae</taxon>
        <taxon>Vreelandella</taxon>
    </lineage>
</organism>
<dbReference type="GO" id="GO:0003690">
    <property type="term" value="F:double-stranded DNA binding"/>
    <property type="evidence" value="ECO:0007669"/>
    <property type="project" value="TreeGrafter"/>
</dbReference>
<dbReference type="GO" id="GO:0000018">
    <property type="term" value="P:regulation of DNA recombination"/>
    <property type="evidence" value="ECO:0007669"/>
    <property type="project" value="TreeGrafter"/>
</dbReference>
<dbReference type="PANTHER" id="PTHR38103">
    <property type="entry name" value="RECOMBINATION-ASSOCIATED PROTEIN RDGC"/>
    <property type="match status" value="1"/>
</dbReference>
<dbReference type="GO" id="GO:0043590">
    <property type="term" value="C:bacterial nucleoid"/>
    <property type="evidence" value="ECO:0007669"/>
    <property type="project" value="TreeGrafter"/>
</dbReference>
<evidence type="ECO:0000256" key="3">
    <source>
        <dbReference type="ARBA" id="ARBA00022296"/>
    </source>
</evidence>
<evidence type="ECO:0000313" key="6">
    <source>
        <dbReference type="EMBL" id="SIN62157.1"/>
    </source>
</evidence>
<dbReference type="PANTHER" id="PTHR38103:SF1">
    <property type="entry name" value="RECOMBINATION-ASSOCIATED PROTEIN RDGC"/>
    <property type="match status" value="1"/>
</dbReference>
<dbReference type="GO" id="GO:0006310">
    <property type="term" value="P:DNA recombination"/>
    <property type="evidence" value="ECO:0007669"/>
    <property type="project" value="UniProtKB-KW"/>
</dbReference>
<dbReference type="Proteomes" id="UP000185024">
    <property type="component" value="Unassembled WGS sequence"/>
</dbReference>
<dbReference type="InterPro" id="IPR007476">
    <property type="entry name" value="RdgC"/>
</dbReference>
<dbReference type="GeneID" id="97276270"/>
<accession>A0A1N6CUK9</accession>
<dbReference type="EMBL" id="FSQX01000001">
    <property type="protein sequence ID" value="SIN62157.1"/>
    <property type="molecule type" value="Genomic_DNA"/>
</dbReference>
<gene>
    <name evidence="6" type="ORF">SAMN05878438_0801</name>
</gene>
<evidence type="ECO:0000256" key="5">
    <source>
        <dbReference type="ARBA" id="ARBA00023172"/>
    </source>
</evidence>
<protein>
    <recommendedName>
        <fullName evidence="3">Recombination-associated protein RdgC</fullName>
    </recommendedName>
</protein>
<comment type="subcellular location">
    <subcellularLocation>
        <location evidence="1">Cytoplasm</location>
        <location evidence="1">Nucleoid</location>
    </subcellularLocation>
</comment>
<comment type="similarity">
    <text evidence="2">Belongs to the RdgC family.</text>
</comment>